<dbReference type="AlphaFoldDB" id="I7GJE2"/>
<evidence type="ECO:0000313" key="1">
    <source>
        <dbReference type="EMBL" id="BAE91534.1"/>
    </source>
</evidence>
<accession>I7GJE2</accession>
<sequence>MSIVGRYKCIKCLLKCFRMNGEMPKMNSSLHYENIPNVLLDFI</sequence>
<proteinExistence type="evidence at transcript level"/>
<reference evidence="1" key="1">
    <citation type="journal article" date="2007" name="PLoS Biol.">
        <title>Rate of evolution in brain-expressed genes in humans and other primates.</title>
        <authorList>
            <person name="Wang H.-Y."/>
            <person name="Chien H.-C."/>
            <person name="Osada N."/>
            <person name="Hashimoto K."/>
            <person name="Sugano S."/>
            <person name="Gojobori T."/>
            <person name="Chou C.-K."/>
            <person name="Tsai S.-F."/>
            <person name="Wu C.-I."/>
            <person name="Shen C.-K.J."/>
        </authorList>
    </citation>
    <scope>NUCLEOTIDE SEQUENCE</scope>
</reference>
<protein>
    <submittedName>
        <fullName evidence="1">Macaca fascicularis brain cDNA clone: QtrA-17296, similar to human stress 70 protein chaperone, microsome-associated, 60kDa(STCH), mRNA, RefSeq: NM_006948.3</fullName>
    </submittedName>
</protein>
<organism evidence="1">
    <name type="scientific">Macaca fascicularis</name>
    <name type="common">Crab-eating macaque</name>
    <name type="synonym">Cynomolgus monkey</name>
    <dbReference type="NCBI Taxonomy" id="9541"/>
    <lineage>
        <taxon>Eukaryota</taxon>
        <taxon>Metazoa</taxon>
        <taxon>Chordata</taxon>
        <taxon>Craniata</taxon>
        <taxon>Vertebrata</taxon>
        <taxon>Euteleostomi</taxon>
        <taxon>Mammalia</taxon>
        <taxon>Eutheria</taxon>
        <taxon>Euarchontoglires</taxon>
        <taxon>Primates</taxon>
        <taxon>Haplorrhini</taxon>
        <taxon>Catarrhini</taxon>
        <taxon>Cercopithecidae</taxon>
        <taxon>Cercopithecinae</taxon>
        <taxon>Macaca</taxon>
    </lineage>
</organism>
<dbReference type="EMBL" id="AB174472">
    <property type="protein sequence ID" value="BAE91534.1"/>
    <property type="molecule type" value="mRNA"/>
</dbReference>
<name>I7GJE2_MACFA</name>